<dbReference type="AlphaFoldDB" id="A0A918CEN7"/>
<gene>
    <name evidence="2" type="ORF">GCM10008957_35540</name>
</gene>
<evidence type="ECO:0000313" key="3">
    <source>
        <dbReference type="Proteomes" id="UP000603865"/>
    </source>
</evidence>
<dbReference type="Proteomes" id="UP000603865">
    <property type="component" value="Unassembled WGS sequence"/>
</dbReference>
<sequence>MNPEQIVRLNRDLWADRETPWMADGSSWPPHVLVIGEDGGGNFAAIDLLASDGRIWWYDHDALEGSLVEIAPNIQVYAEQVIAQFQQNFQLELQKREMNRMRLERKRRARTVDP</sequence>
<feature type="domain" description="Knr4/Smi1-like" evidence="1">
    <location>
        <begin position="19"/>
        <end position="77"/>
    </location>
</feature>
<dbReference type="InterPro" id="IPR018958">
    <property type="entry name" value="Knr4/Smi1-like_dom"/>
</dbReference>
<name>A0A918CEN7_9DEIO</name>
<dbReference type="EMBL" id="BMQL01000024">
    <property type="protein sequence ID" value="GGR20025.1"/>
    <property type="molecule type" value="Genomic_DNA"/>
</dbReference>
<comment type="caution">
    <text evidence="2">The sequence shown here is derived from an EMBL/GenBank/DDBJ whole genome shotgun (WGS) entry which is preliminary data.</text>
</comment>
<evidence type="ECO:0000259" key="1">
    <source>
        <dbReference type="Pfam" id="PF09346"/>
    </source>
</evidence>
<keyword evidence="3" id="KW-1185">Reference proteome</keyword>
<protein>
    <recommendedName>
        <fullName evidence="1">Knr4/Smi1-like domain-containing protein</fullName>
    </recommendedName>
</protein>
<reference evidence="2" key="2">
    <citation type="submission" date="2020-09" db="EMBL/GenBank/DDBJ databases">
        <authorList>
            <person name="Sun Q."/>
            <person name="Ohkuma M."/>
        </authorList>
    </citation>
    <scope>NUCLEOTIDE SEQUENCE</scope>
    <source>
        <strain evidence="2">JCM 31311</strain>
    </source>
</reference>
<dbReference type="Pfam" id="PF09346">
    <property type="entry name" value="SMI1_KNR4"/>
    <property type="match status" value="1"/>
</dbReference>
<dbReference type="InterPro" id="IPR037883">
    <property type="entry name" value="Knr4/Smi1-like_sf"/>
</dbReference>
<evidence type="ECO:0000313" key="2">
    <source>
        <dbReference type="EMBL" id="GGR20025.1"/>
    </source>
</evidence>
<proteinExistence type="predicted"/>
<accession>A0A918CEN7</accession>
<reference evidence="2" key="1">
    <citation type="journal article" date="2014" name="Int. J. Syst. Evol. Microbiol.">
        <title>Complete genome sequence of Corynebacterium casei LMG S-19264T (=DSM 44701T), isolated from a smear-ripened cheese.</title>
        <authorList>
            <consortium name="US DOE Joint Genome Institute (JGI-PGF)"/>
            <person name="Walter F."/>
            <person name="Albersmeier A."/>
            <person name="Kalinowski J."/>
            <person name="Ruckert C."/>
        </authorList>
    </citation>
    <scope>NUCLEOTIDE SEQUENCE</scope>
    <source>
        <strain evidence="2">JCM 31311</strain>
    </source>
</reference>
<organism evidence="2 3">
    <name type="scientific">Deinococcus ruber</name>
    <dbReference type="NCBI Taxonomy" id="1848197"/>
    <lineage>
        <taxon>Bacteria</taxon>
        <taxon>Thermotogati</taxon>
        <taxon>Deinococcota</taxon>
        <taxon>Deinococci</taxon>
        <taxon>Deinococcales</taxon>
        <taxon>Deinococcaceae</taxon>
        <taxon>Deinococcus</taxon>
    </lineage>
</organism>
<dbReference type="SUPFAM" id="SSF160631">
    <property type="entry name" value="SMI1/KNR4-like"/>
    <property type="match status" value="1"/>
</dbReference>